<feature type="binding site" evidence="5">
    <location>
        <position position="162"/>
    </location>
    <ligand>
        <name>Mn(2+)</name>
        <dbReference type="ChEBI" id="CHEBI:29035"/>
        <label>2</label>
    </ligand>
</feature>
<dbReference type="SUPFAM" id="SSF52768">
    <property type="entry name" value="Arginase/deacetylase"/>
    <property type="match status" value="1"/>
</dbReference>
<dbReference type="GO" id="GO:0008783">
    <property type="term" value="F:agmatinase activity"/>
    <property type="evidence" value="ECO:0007669"/>
    <property type="project" value="TreeGrafter"/>
</dbReference>
<evidence type="ECO:0000256" key="3">
    <source>
        <dbReference type="ARBA" id="ARBA00022808"/>
    </source>
</evidence>
<dbReference type="Pfam" id="PF00491">
    <property type="entry name" value="Arginase"/>
    <property type="match status" value="1"/>
</dbReference>
<keyword evidence="3 5" id="KW-0369">Histidine metabolism</keyword>
<dbReference type="PROSITE" id="PS01053">
    <property type="entry name" value="ARGINASE_1"/>
    <property type="match status" value="1"/>
</dbReference>
<dbReference type="InterPro" id="IPR006035">
    <property type="entry name" value="Ureohydrolase"/>
</dbReference>
<dbReference type="EC" id="3.5.3.8" evidence="5 6"/>
<dbReference type="Gene3D" id="3.40.800.10">
    <property type="entry name" value="Ureohydrolase domain"/>
    <property type="match status" value="1"/>
</dbReference>
<evidence type="ECO:0000313" key="10">
    <source>
        <dbReference type="EMBL" id="MEN7549573.1"/>
    </source>
</evidence>
<protein>
    <recommendedName>
        <fullName evidence="5 6">Formimidoylglutamase</fullName>
        <ecNumber evidence="5 6">3.5.3.8</ecNumber>
    </recommendedName>
    <alternativeName>
        <fullName evidence="5">Formiminoglutamase</fullName>
    </alternativeName>
    <alternativeName>
        <fullName evidence="5">Formiminoglutamate hydrolase</fullName>
    </alternativeName>
</protein>
<feature type="binding site" evidence="5 7">
    <location>
        <position position="164"/>
    </location>
    <ligand>
        <name>Mn(2+)</name>
        <dbReference type="ChEBI" id="CHEBI:29035"/>
        <label>1</label>
    </ligand>
</feature>
<dbReference type="AlphaFoldDB" id="A0AAW9SDZ6"/>
<comment type="function">
    <text evidence="5">Catalyzes the conversion of N-formimidoyl-L-glutamate to L-glutamate and formamide.</text>
</comment>
<evidence type="ECO:0000256" key="8">
    <source>
        <dbReference type="PROSITE-ProRule" id="PRU00742"/>
    </source>
</evidence>
<organism evidence="10 11">
    <name type="scientific">Rapidithrix thailandica</name>
    <dbReference type="NCBI Taxonomy" id="413964"/>
    <lineage>
        <taxon>Bacteria</taxon>
        <taxon>Pseudomonadati</taxon>
        <taxon>Bacteroidota</taxon>
        <taxon>Cytophagia</taxon>
        <taxon>Cytophagales</taxon>
        <taxon>Flammeovirgaceae</taxon>
        <taxon>Rapidithrix</taxon>
    </lineage>
</organism>
<gene>
    <name evidence="5 10" type="primary">hutG</name>
    <name evidence="10" type="ORF">AAG747_16740</name>
</gene>
<dbReference type="GO" id="GO:0030145">
    <property type="term" value="F:manganese ion binding"/>
    <property type="evidence" value="ECO:0007669"/>
    <property type="project" value="UniProtKB-UniRule"/>
</dbReference>
<dbReference type="HAMAP" id="MF_00737">
    <property type="entry name" value="Formimidoylglutam"/>
    <property type="match status" value="1"/>
</dbReference>
<dbReference type="InterPro" id="IPR020855">
    <property type="entry name" value="Ureohydrolase_Mn_BS"/>
</dbReference>
<dbReference type="PANTHER" id="PTHR11358">
    <property type="entry name" value="ARGINASE/AGMATINASE"/>
    <property type="match status" value="1"/>
</dbReference>
<comment type="catalytic activity">
    <reaction evidence="5">
        <text>N-formimidoyl-L-glutamate + H2O = formamide + L-glutamate</text>
        <dbReference type="Rhea" id="RHEA:22492"/>
        <dbReference type="ChEBI" id="CHEBI:15377"/>
        <dbReference type="ChEBI" id="CHEBI:16397"/>
        <dbReference type="ChEBI" id="CHEBI:29985"/>
        <dbReference type="ChEBI" id="CHEBI:58928"/>
        <dbReference type="EC" id="3.5.3.8"/>
    </reaction>
</comment>
<dbReference type="RefSeq" id="WP_346822352.1">
    <property type="nucleotide sequence ID" value="NZ_JBDKWZ010000009.1"/>
</dbReference>
<dbReference type="CDD" id="cd09988">
    <property type="entry name" value="Formimidoylglutamase"/>
    <property type="match status" value="1"/>
</dbReference>
<keyword evidence="1 5" id="KW-0479">Metal-binding</keyword>
<evidence type="ECO:0000256" key="6">
    <source>
        <dbReference type="NCBIfam" id="TIGR01227"/>
    </source>
</evidence>
<evidence type="ECO:0000256" key="5">
    <source>
        <dbReference type="HAMAP-Rule" id="MF_00737"/>
    </source>
</evidence>
<feature type="binding site" evidence="5">
    <location>
        <position position="252"/>
    </location>
    <ligand>
        <name>Mn(2+)</name>
        <dbReference type="ChEBI" id="CHEBI:29035"/>
        <label>2</label>
    </ligand>
</feature>
<sequence>MYIPPTKQRWQGRIDVPDGQEGYRWHQYVKLLDLKQERIRLTESAKNTIAFLGFASDEGVRRNKGRTGAVIGPDHLRKALANLALHKSEKFALYDAGDVGIENQQLEFSQELLGEKVAKLLSLKVTPVLLGGGHEIAYGHFLGLRKHIPQTESIGIINFDAHFDLRSYETEMSSGTPFRQIADLCKEQNQDFHYCCFGIQETGNTQALFRKAEELGVNYYHHHQCQWHNIHYLEEQLTAFIQKTDHLYVTIDLDAFSAAYAPGVSAANGLGIHPEIALHLLQKIIESGKLLSLDIAELSPIHDIDQRTAKLAAQMIFRAVMQLIEQ</sequence>
<keyword evidence="11" id="KW-1185">Reference proteome</keyword>
<dbReference type="PANTHER" id="PTHR11358:SF35">
    <property type="entry name" value="FORMIMIDOYLGLUTAMASE"/>
    <property type="match status" value="1"/>
</dbReference>
<keyword evidence="2 5" id="KW-0378">Hydrolase</keyword>
<dbReference type="Proteomes" id="UP001403385">
    <property type="component" value="Unassembled WGS sequence"/>
</dbReference>
<dbReference type="GO" id="GO:0033389">
    <property type="term" value="P:putrescine biosynthetic process from arginine, via agmatine"/>
    <property type="evidence" value="ECO:0007669"/>
    <property type="project" value="TreeGrafter"/>
</dbReference>
<dbReference type="InterPro" id="IPR005923">
    <property type="entry name" value="HutG"/>
</dbReference>
<evidence type="ECO:0000256" key="1">
    <source>
        <dbReference type="ARBA" id="ARBA00022723"/>
    </source>
</evidence>
<accession>A0AAW9SDZ6</accession>
<comment type="pathway">
    <text evidence="5">Amino-acid degradation; L-histidine degradation into L-glutamate; L-glutamate from N-formimidoyl-L-glutamate (hydrolase route): step 1/1.</text>
</comment>
<comment type="cofactor">
    <cofactor evidence="5 7">
        <name>Mn(2+)</name>
        <dbReference type="ChEBI" id="CHEBI:29035"/>
    </cofactor>
    <text evidence="5 7">Binds 2 manganese ions per subunit.</text>
</comment>
<feature type="binding site" evidence="5 7">
    <location>
        <position position="160"/>
    </location>
    <ligand>
        <name>Mn(2+)</name>
        <dbReference type="ChEBI" id="CHEBI:29035"/>
        <label>1</label>
    </ligand>
</feature>
<evidence type="ECO:0000256" key="9">
    <source>
        <dbReference type="RuleBase" id="RU003684"/>
    </source>
</evidence>
<dbReference type="GO" id="GO:0019556">
    <property type="term" value="P:L-histidine catabolic process to glutamate and formamide"/>
    <property type="evidence" value="ECO:0007669"/>
    <property type="project" value="UniProtKB-UniRule"/>
</dbReference>
<feature type="binding site" evidence="5">
    <location>
        <position position="160"/>
    </location>
    <ligand>
        <name>Mn(2+)</name>
        <dbReference type="ChEBI" id="CHEBI:29035"/>
        <label>2</label>
    </ligand>
</feature>
<comment type="caution">
    <text evidence="10">The sequence shown here is derived from an EMBL/GenBank/DDBJ whole genome shotgun (WGS) entry which is preliminary data.</text>
</comment>
<proteinExistence type="inferred from homology"/>
<feature type="binding site" evidence="5 7">
    <location>
        <position position="134"/>
    </location>
    <ligand>
        <name>Mn(2+)</name>
        <dbReference type="ChEBI" id="CHEBI:29035"/>
        <label>1</label>
    </ligand>
</feature>
<evidence type="ECO:0000256" key="4">
    <source>
        <dbReference type="ARBA" id="ARBA00023211"/>
    </source>
</evidence>
<dbReference type="EMBL" id="JBDKWZ010000009">
    <property type="protein sequence ID" value="MEN7549573.1"/>
    <property type="molecule type" value="Genomic_DNA"/>
</dbReference>
<dbReference type="PRINTS" id="PR00116">
    <property type="entry name" value="ARGINASE"/>
</dbReference>
<reference evidence="10 11" key="1">
    <citation type="submission" date="2024-04" db="EMBL/GenBank/DDBJ databases">
        <title>Novel genus in family Flammeovirgaceae.</title>
        <authorList>
            <person name="Nguyen T.H."/>
            <person name="Vuong T.Q."/>
            <person name="Le H."/>
            <person name="Kim S.-G."/>
        </authorList>
    </citation>
    <scope>NUCLEOTIDE SEQUENCE [LARGE SCALE GENOMIC DNA]</scope>
    <source>
        <strain evidence="10 11">JCM 23209</strain>
    </source>
</reference>
<evidence type="ECO:0000256" key="2">
    <source>
        <dbReference type="ARBA" id="ARBA00022801"/>
    </source>
</evidence>
<dbReference type="GO" id="GO:0050415">
    <property type="term" value="F:formimidoylglutamase activity"/>
    <property type="evidence" value="ECO:0007669"/>
    <property type="project" value="UniProtKB-UniRule"/>
</dbReference>
<keyword evidence="4 5" id="KW-0464">Manganese</keyword>
<feature type="binding site" evidence="5">
    <location>
        <position position="254"/>
    </location>
    <ligand>
        <name>Mn(2+)</name>
        <dbReference type="ChEBI" id="CHEBI:29035"/>
        <label>2</label>
    </ligand>
</feature>
<dbReference type="PROSITE" id="PS51409">
    <property type="entry name" value="ARGINASE_2"/>
    <property type="match status" value="1"/>
</dbReference>
<feature type="binding site" evidence="7">
    <location>
        <position position="162"/>
    </location>
    <ligand>
        <name>Mn(2+)</name>
        <dbReference type="ChEBI" id="CHEBI:29035"/>
        <label>1</label>
    </ligand>
</feature>
<evidence type="ECO:0000313" key="11">
    <source>
        <dbReference type="Proteomes" id="UP001403385"/>
    </source>
</evidence>
<evidence type="ECO:0000256" key="7">
    <source>
        <dbReference type="PIRSR" id="PIRSR036979-1"/>
    </source>
</evidence>
<dbReference type="NCBIfam" id="TIGR01227">
    <property type="entry name" value="hutG"/>
    <property type="match status" value="1"/>
</dbReference>
<feature type="binding site" evidence="5 7">
    <location>
        <position position="252"/>
    </location>
    <ligand>
        <name>Mn(2+)</name>
        <dbReference type="ChEBI" id="CHEBI:29035"/>
        <label>1</label>
    </ligand>
</feature>
<name>A0AAW9SDZ6_9BACT</name>
<dbReference type="PIRSF" id="PIRSF036979">
    <property type="entry name" value="Arginase"/>
    <property type="match status" value="1"/>
</dbReference>
<dbReference type="InterPro" id="IPR023696">
    <property type="entry name" value="Ureohydrolase_dom_sf"/>
</dbReference>
<feature type="binding site" evidence="7">
    <location>
        <position position="254"/>
    </location>
    <ligand>
        <name>Mn(2+)</name>
        <dbReference type="ChEBI" id="CHEBI:29035"/>
        <label>1</label>
    </ligand>
</feature>
<comment type="similarity">
    <text evidence="5 8 9">Belongs to the arginase family.</text>
</comment>